<evidence type="ECO:0000259" key="7">
    <source>
        <dbReference type="PROSITE" id="PS50102"/>
    </source>
</evidence>
<dbReference type="AlphaFoldDB" id="A0AAV6UG65"/>
<dbReference type="CDD" id="cd12249">
    <property type="entry name" value="RRM1_hnRNPR_like"/>
    <property type="match status" value="1"/>
</dbReference>
<feature type="region of interest" description="Disordered" evidence="6">
    <location>
        <begin position="1"/>
        <end position="60"/>
    </location>
</feature>
<keyword evidence="4 5" id="KW-0694">RNA-binding</keyword>
<evidence type="ECO:0000313" key="8">
    <source>
        <dbReference type="EMBL" id="KAG8183029.1"/>
    </source>
</evidence>
<evidence type="ECO:0000256" key="4">
    <source>
        <dbReference type="ARBA" id="ARBA00022884"/>
    </source>
</evidence>
<dbReference type="InterPro" id="IPR035979">
    <property type="entry name" value="RBD_domain_sf"/>
</dbReference>
<protein>
    <recommendedName>
        <fullName evidence="7">RRM domain-containing protein</fullName>
    </recommendedName>
</protein>
<dbReference type="GO" id="GO:0005737">
    <property type="term" value="C:cytoplasm"/>
    <property type="evidence" value="ECO:0007669"/>
    <property type="project" value="UniProtKB-SubCell"/>
</dbReference>
<comment type="caution">
    <text evidence="8">The sequence shown here is derived from an EMBL/GenBank/DDBJ whole genome shotgun (WGS) entry which is preliminary data.</text>
</comment>
<organism evidence="8 9">
    <name type="scientific">Oedothorax gibbosus</name>
    <dbReference type="NCBI Taxonomy" id="931172"/>
    <lineage>
        <taxon>Eukaryota</taxon>
        <taxon>Metazoa</taxon>
        <taxon>Ecdysozoa</taxon>
        <taxon>Arthropoda</taxon>
        <taxon>Chelicerata</taxon>
        <taxon>Arachnida</taxon>
        <taxon>Araneae</taxon>
        <taxon>Araneomorphae</taxon>
        <taxon>Entelegynae</taxon>
        <taxon>Araneoidea</taxon>
        <taxon>Linyphiidae</taxon>
        <taxon>Erigoninae</taxon>
        <taxon>Oedothorax</taxon>
    </lineage>
</organism>
<feature type="compositionally biased region" description="Basic and acidic residues" evidence="6">
    <location>
        <begin position="21"/>
        <end position="34"/>
    </location>
</feature>
<dbReference type="PANTHER" id="PTHR21245">
    <property type="entry name" value="HETEROGENEOUS NUCLEAR RIBONUCLEOPROTEIN"/>
    <property type="match status" value="1"/>
</dbReference>
<dbReference type="InterPro" id="IPR012677">
    <property type="entry name" value="Nucleotide-bd_a/b_plait_sf"/>
</dbReference>
<dbReference type="Proteomes" id="UP000827092">
    <property type="component" value="Unassembled WGS sequence"/>
</dbReference>
<keyword evidence="3" id="KW-0677">Repeat</keyword>
<dbReference type="PROSITE" id="PS50102">
    <property type="entry name" value="RRM"/>
    <property type="match status" value="3"/>
</dbReference>
<dbReference type="Pfam" id="PF00076">
    <property type="entry name" value="RRM_1"/>
    <property type="match status" value="3"/>
</dbReference>
<evidence type="ECO:0000313" key="9">
    <source>
        <dbReference type="Proteomes" id="UP000827092"/>
    </source>
</evidence>
<dbReference type="InterPro" id="IPR006535">
    <property type="entry name" value="HnRNP_R/Q_splicing_fac"/>
</dbReference>
<keyword evidence="9" id="KW-1185">Reference proteome</keyword>
<keyword evidence="2" id="KW-0963">Cytoplasm</keyword>
<dbReference type="GO" id="GO:0003723">
    <property type="term" value="F:RNA binding"/>
    <property type="evidence" value="ECO:0007669"/>
    <property type="project" value="UniProtKB-UniRule"/>
</dbReference>
<reference evidence="8 9" key="1">
    <citation type="journal article" date="2022" name="Nat. Ecol. Evol.">
        <title>A masculinizing supergene underlies an exaggerated male reproductive morph in a spider.</title>
        <authorList>
            <person name="Hendrickx F."/>
            <person name="De Corte Z."/>
            <person name="Sonet G."/>
            <person name="Van Belleghem S.M."/>
            <person name="Kostlbacher S."/>
            <person name="Vangestel C."/>
        </authorList>
    </citation>
    <scope>NUCLEOTIDE SEQUENCE [LARGE SCALE GENOMIC DNA]</scope>
    <source>
        <strain evidence="8">W744_W776</strain>
    </source>
</reference>
<dbReference type="NCBIfam" id="TIGR01648">
    <property type="entry name" value="hnRNP-R-Q"/>
    <property type="match status" value="1"/>
</dbReference>
<dbReference type="CDD" id="cd12250">
    <property type="entry name" value="RRM2_hnRNPR_like"/>
    <property type="match status" value="1"/>
</dbReference>
<gene>
    <name evidence="8" type="ORF">JTE90_015660</name>
</gene>
<proteinExistence type="predicted"/>
<evidence type="ECO:0000256" key="6">
    <source>
        <dbReference type="SAM" id="MobiDB-lite"/>
    </source>
</evidence>
<evidence type="ECO:0000256" key="5">
    <source>
        <dbReference type="PROSITE-ProRule" id="PRU00176"/>
    </source>
</evidence>
<accession>A0AAV6UG65</accession>
<dbReference type="SUPFAM" id="SSF54928">
    <property type="entry name" value="RNA-binding domain, RBD"/>
    <property type="match status" value="3"/>
</dbReference>
<comment type="subcellular location">
    <subcellularLocation>
        <location evidence="1">Cytoplasm</location>
    </subcellularLocation>
</comment>
<dbReference type="Gene3D" id="3.30.70.330">
    <property type="match status" value="3"/>
</dbReference>
<dbReference type="SMART" id="SM00360">
    <property type="entry name" value="RRM"/>
    <property type="match status" value="3"/>
</dbReference>
<evidence type="ECO:0000256" key="1">
    <source>
        <dbReference type="ARBA" id="ARBA00004496"/>
    </source>
</evidence>
<feature type="domain" description="RRM" evidence="7">
    <location>
        <begin position="235"/>
        <end position="308"/>
    </location>
</feature>
<name>A0AAV6UG65_9ARAC</name>
<feature type="domain" description="RRM" evidence="7">
    <location>
        <begin position="60"/>
        <end position="138"/>
    </location>
</feature>
<feature type="domain" description="RRM" evidence="7">
    <location>
        <begin position="140"/>
        <end position="222"/>
    </location>
</feature>
<dbReference type="CDD" id="cd12251">
    <property type="entry name" value="RRM3_hnRNPR_like"/>
    <property type="match status" value="1"/>
</dbReference>
<dbReference type="EMBL" id="JAFNEN010000435">
    <property type="protein sequence ID" value="KAG8183029.1"/>
    <property type="molecule type" value="Genomic_DNA"/>
</dbReference>
<evidence type="ECO:0000256" key="3">
    <source>
        <dbReference type="ARBA" id="ARBA00022737"/>
    </source>
</evidence>
<dbReference type="InterPro" id="IPR000504">
    <property type="entry name" value="RRM_dom"/>
</dbReference>
<sequence>MTQASPPHAKQRAMAGSPPPDKQEAIARLLEKTGFEITNENGQRKYAPKDSNNEPVPKGSEVFVGKLPRDVFEDELVPLFEKVGSIREMRLMMEDGASNRGFAFVQFSAPDEAKKAIEQLNGHELRKGRCIGVCKSVDNCRLFVGGIPKTKTKEEILEEMKKVTDEVTRVILYSSVQDKTKNRGFAFVEYDSHKSAAVARRKLIPGKIPLFGHDVAVDWAEPEPDVDEETMSKVTILYARNLMLSTTEEKLREIFQLGDRNLKVEKVKKLRDFAFVHYTRREDAEEALAQLHEIEIDGSIVEVTWAKPADRASRPRSHARPGPPLGPFLYGPPPPGFDPFAGPLPPFANCAGRGGLMHRFPAFRARGRGAAGIRRFRNYIPNSNHPGGFKPSEAAMGGHSPHYGQYPSNKMGRGSDKGEHHQYPHEYVFMPVAPNPEGLESSFAMSGAPHMAHGHHARLPHSYIYPPPPPGYDELPYHIAYLTPGPVSSY</sequence>
<dbReference type="FunFam" id="3.30.70.330:FF:000022">
    <property type="entry name" value="APOBEC1 complementation factor isoform X1"/>
    <property type="match status" value="1"/>
</dbReference>
<evidence type="ECO:0000256" key="2">
    <source>
        <dbReference type="ARBA" id="ARBA00022490"/>
    </source>
</evidence>